<evidence type="ECO:0000313" key="2">
    <source>
        <dbReference type="Proteomes" id="UP000789920"/>
    </source>
</evidence>
<reference evidence="1" key="1">
    <citation type="submission" date="2021-06" db="EMBL/GenBank/DDBJ databases">
        <authorList>
            <person name="Kallberg Y."/>
            <person name="Tangrot J."/>
            <person name="Rosling A."/>
        </authorList>
    </citation>
    <scope>NUCLEOTIDE SEQUENCE</scope>
    <source>
        <strain evidence="1">MA461A</strain>
    </source>
</reference>
<accession>A0ACA9S0L0</accession>
<feature type="non-terminal residue" evidence="1">
    <location>
        <position position="1"/>
    </location>
</feature>
<proteinExistence type="predicted"/>
<keyword evidence="2" id="KW-1185">Reference proteome</keyword>
<sequence length="62" mass="7253">QIDAINSIIEKLEPLNNQEALRNIKMIAYGLLKTWKNVNGQCKEYNRIMYAELDNDALLRNM</sequence>
<feature type="non-terminal residue" evidence="1">
    <location>
        <position position="62"/>
    </location>
</feature>
<evidence type="ECO:0000313" key="1">
    <source>
        <dbReference type="EMBL" id="CAG8818678.1"/>
    </source>
</evidence>
<dbReference type="Proteomes" id="UP000789920">
    <property type="component" value="Unassembled WGS sequence"/>
</dbReference>
<gene>
    <name evidence="1" type="ORF">RPERSI_LOCUS24963</name>
</gene>
<comment type="caution">
    <text evidence="1">The sequence shown here is derived from an EMBL/GenBank/DDBJ whole genome shotgun (WGS) entry which is preliminary data.</text>
</comment>
<protein>
    <submittedName>
        <fullName evidence="1">3992_t:CDS:1</fullName>
    </submittedName>
</protein>
<name>A0ACA9S0L0_9GLOM</name>
<organism evidence="1 2">
    <name type="scientific">Racocetra persica</name>
    <dbReference type="NCBI Taxonomy" id="160502"/>
    <lineage>
        <taxon>Eukaryota</taxon>
        <taxon>Fungi</taxon>
        <taxon>Fungi incertae sedis</taxon>
        <taxon>Mucoromycota</taxon>
        <taxon>Glomeromycotina</taxon>
        <taxon>Glomeromycetes</taxon>
        <taxon>Diversisporales</taxon>
        <taxon>Gigasporaceae</taxon>
        <taxon>Racocetra</taxon>
    </lineage>
</organism>
<dbReference type="EMBL" id="CAJVQC010081310">
    <property type="protein sequence ID" value="CAG8818678.1"/>
    <property type="molecule type" value="Genomic_DNA"/>
</dbReference>